<dbReference type="PANTHER" id="PTHR10353">
    <property type="entry name" value="GLYCOSYL HYDROLASE"/>
    <property type="match status" value="1"/>
</dbReference>
<keyword evidence="4" id="KW-0326">Glycosidase</keyword>
<keyword evidence="3" id="KW-0378">Hydrolase</keyword>
<dbReference type="AlphaFoldDB" id="A0AAV6X7G2"/>
<reference evidence="6" key="1">
    <citation type="submission" date="2019-10" db="EMBL/GenBank/DDBJ databases">
        <authorList>
            <person name="Zhang R."/>
            <person name="Pan Y."/>
            <person name="Wang J."/>
            <person name="Ma R."/>
            <person name="Yu S."/>
        </authorList>
    </citation>
    <scope>NUCLEOTIDE SEQUENCE</scope>
    <source>
        <strain evidence="6">LA-IB0</strain>
        <tissue evidence="6">Leaf</tissue>
    </source>
</reference>
<evidence type="ECO:0000313" key="6">
    <source>
        <dbReference type="EMBL" id="KAG8376372.1"/>
    </source>
</evidence>
<dbReference type="EMBL" id="WHWC01000009">
    <property type="protein sequence ID" value="KAG8376372.1"/>
    <property type="molecule type" value="Genomic_DNA"/>
</dbReference>
<dbReference type="PROSITE" id="PS00653">
    <property type="entry name" value="GLYCOSYL_HYDROL_F1_2"/>
    <property type="match status" value="1"/>
</dbReference>
<evidence type="ECO:0000256" key="5">
    <source>
        <dbReference type="RuleBase" id="RU003690"/>
    </source>
</evidence>
<dbReference type="InterPro" id="IPR001360">
    <property type="entry name" value="Glyco_hydro_1"/>
</dbReference>
<evidence type="ECO:0000256" key="2">
    <source>
        <dbReference type="ARBA" id="ARBA00022589"/>
    </source>
</evidence>
<evidence type="ECO:0000256" key="1">
    <source>
        <dbReference type="ARBA" id="ARBA00010838"/>
    </source>
</evidence>
<organism evidence="6 7">
    <name type="scientific">Buddleja alternifolia</name>
    <dbReference type="NCBI Taxonomy" id="168488"/>
    <lineage>
        <taxon>Eukaryota</taxon>
        <taxon>Viridiplantae</taxon>
        <taxon>Streptophyta</taxon>
        <taxon>Embryophyta</taxon>
        <taxon>Tracheophyta</taxon>
        <taxon>Spermatophyta</taxon>
        <taxon>Magnoliopsida</taxon>
        <taxon>eudicotyledons</taxon>
        <taxon>Gunneridae</taxon>
        <taxon>Pentapetalae</taxon>
        <taxon>asterids</taxon>
        <taxon>lamiids</taxon>
        <taxon>Lamiales</taxon>
        <taxon>Scrophulariaceae</taxon>
        <taxon>Buddlejeae</taxon>
        <taxon>Buddleja</taxon>
    </lineage>
</organism>
<name>A0AAV6X7G2_9LAMI</name>
<evidence type="ECO:0000313" key="7">
    <source>
        <dbReference type="Proteomes" id="UP000826271"/>
    </source>
</evidence>
<dbReference type="PANTHER" id="PTHR10353:SF137">
    <property type="entry name" value="MYROSINASE 3-RELATED"/>
    <property type="match status" value="1"/>
</dbReference>
<sequence length="541" mass="61555">MAYNQYCNPDAQVPRHIASKITRHDFPKDFSFGAATSAYQIEGGYADNGRSLSNWDVFSLRRPGKIKDGSNGCIAIDHFNKFKDDVKLMKKLGLDSYRFSISWNRILPGGRLSGGINREGIKYYNDLIDSLLAQGIEPFVTIFHFDVPQCLEDEYGGFLSERIVPDFVELAEVCFFEFGDRVKYWITENEPWTFTHNGYITGGFPPGHGSTTTQLQNNSAHSKHRGSRGVDLTCHAGDPATEPYIVAHNLILAHAATVDVYRKKFQAVQGGKIGVTNMTTWFEPLHNTEEDIAAASRAIDFMWGWFVAPIVTGDYPPIMRKLVGNRLPRFSPEQAKLVKGSFDFIGMNYYTSLYAANNPTPPSTNPTYNTDQEVETLPARDKVPIGEKAGSDWLFIVPYGIYKLLAHTKDKYNDPLIYITENGVDEVNNKELPISGAIRDEYRVKFHQDHLYYVKQAIDYGVKVKGYFLWSLFDNYEWAEGYTVRFGIFYVDYVNGLTRYPKNSAIWYMNFLNRKSLPRSKRQVEEVEEGDTVKRVKCGKA</sequence>
<dbReference type="FunFam" id="3.20.20.80:FF:000022">
    <property type="entry name" value="Beta-glucosidase 11"/>
    <property type="match status" value="1"/>
</dbReference>
<dbReference type="SUPFAM" id="SSF51445">
    <property type="entry name" value="(Trans)glycosidases"/>
    <property type="match status" value="1"/>
</dbReference>
<dbReference type="GO" id="GO:0008422">
    <property type="term" value="F:beta-glucosidase activity"/>
    <property type="evidence" value="ECO:0007669"/>
    <property type="project" value="UniProtKB-ARBA"/>
</dbReference>
<evidence type="ECO:0000256" key="3">
    <source>
        <dbReference type="ARBA" id="ARBA00022801"/>
    </source>
</evidence>
<dbReference type="Gene3D" id="3.20.20.80">
    <property type="entry name" value="Glycosidases"/>
    <property type="match status" value="1"/>
</dbReference>
<evidence type="ECO:0008006" key="8">
    <source>
        <dbReference type="Google" id="ProtNLM"/>
    </source>
</evidence>
<dbReference type="InterPro" id="IPR033132">
    <property type="entry name" value="GH_1_N_CS"/>
</dbReference>
<keyword evidence="7" id="KW-1185">Reference proteome</keyword>
<dbReference type="GO" id="GO:0009821">
    <property type="term" value="P:alkaloid biosynthetic process"/>
    <property type="evidence" value="ECO:0007669"/>
    <property type="project" value="UniProtKB-ARBA"/>
</dbReference>
<dbReference type="PRINTS" id="PR00131">
    <property type="entry name" value="GLHYDRLASE1"/>
</dbReference>
<dbReference type="Proteomes" id="UP000826271">
    <property type="component" value="Unassembled WGS sequence"/>
</dbReference>
<gene>
    <name evidence="6" type="ORF">BUALT_Bualt09G0056600</name>
</gene>
<dbReference type="Pfam" id="PF00232">
    <property type="entry name" value="Glyco_hydro_1"/>
    <property type="match status" value="1"/>
</dbReference>
<evidence type="ECO:0000256" key="4">
    <source>
        <dbReference type="ARBA" id="ARBA00023295"/>
    </source>
</evidence>
<keyword evidence="2" id="KW-0017">Alkaloid metabolism</keyword>
<comment type="caution">
    <text evidence="6">The sequence shown here is derived from an EMBL/GenBank/DDBJ whole genome shotgun (WGS) entry which is preliminary data.</text>
</comment>
<dbReference type="GO" id="GO:0005975">
    <property type="term" value="P:carbohydrate metabolic process"/>
    <property type="evidence" value="ECO:0007669"/>
    <property type="project" value="InterPro"/>
</dbReference>
<protein>
    <recommendedName>
        <fullName evidence="8">Beta-glucosidase</fullName>
    </recommendedName>
</protein>
<comment type="similarity">
    <text evidence="1 5">Belongs to the glycosyl hydrolase 1 family.</text>
</comment>
<dbReference type="InterPro" id="IPR017853">
    <property type="entry name" value="GH"/>
</dbReference>
<proteinExistence type="inferred from homology"/>
<accession>A0AAV6X7G2</accession>